<keyword evidence="3 7" id="KW-0460">Magnesium</keyword>
<keyword evidence="1 7" id="KW-0479">Metal-binding</keyword>
<evidence type="ECO:0000256" key="6">
    <source>
        <dbReference type="PIRSR" id="PIRSR006809-1"/>
    </source>
</evidence>
<dbReference type="GO" id="GO:0005525">
    <property type="term" value="F:GTP binding"/>
    <property type="evidence" value="ECO:0007669"/>
    <property type="project" value="UniProtKB-UniRule"/>
</dbReference>
<dbReference type="Pfam" id="PF01926">
    <property type="entry name" value="MMR_HSR1"/>
    <property type="match status" value="1"/>
</dbReference>
<feature type="binding site" evidence="6">
    <location>
        <begin position="241"/>
        <end position="245"/>
    </location>
    <ligand>
        <name>GTP</name>
        <dbReference type="ChEBI" id="CHEBI:37565"/>
    </ligand>
</feature>
<feature type="domain" description="Hflx-type G" evidence="8">
    <location>
        <begin position="210"/>
        <end position="367"/>
    </location>
</feature>
<dbReference type="PIRSF" id="PIRSF006809">
    <property type="entry name" value="GTP-binding_hflX_prd"/>
    <property type="match status" value="1"/>
</dbReference>
<organism evidence="9 10">
    <name type="scientific">Candidatus Borkfalkia avistercoris</name>
    <dbReference type="NCBI Taxonomy" id="2838504"/>
    <lineage>
        <taxon>Bacteria</taxon>
        <taxon>Bacillati</taxon>
        <taxon>Bacillota</taxon>
        <taxon>Clostridia</taxon>
        <taxon>Christensenellales</taxon>
        <taxon>Christensenellaceae</taxon>
        <taxon>Candidatus Borkfalkia</taxon>
    </lineage>
</organism>
<evidence type="ECO:0000256" key="3">
    <source>
        <dbReference type="ARBA" id="ARBA00022842"/>
    </source>
</evidence>
<dbReference type="GO" id="GO:0043022">
    <property type="term" value="F:ribosome binding"/>
    <property type="evidence" value="ECO:0007669"/>
    <property type="project" value="TreeGrafter"/>
</dbReference>
<evidence type="ECO:0000313" key="9">
    <source>
        <dbReference type="EMBL" id="HIZ03694.1"/>
    </source>
</evidence>
<dbReference type="PANTHER" id="PTHR10229">
    <property type="entry name" value="GTP-BINDING PROTEIN HFLX"/>
    <property type="match status" value="1"/>
</dbReference>
<gene>
    <name evidence="5 9" type="primary">hflX</name>
    <name evidence="9" type="ORF">H9727_05350</name>
</gene>
<evidence type="ECO:0000259" key="8">
    <source>
        <dbReference type="PROSITE" id="PS51705"/>
    </source>
</evidence>
<sequence length="421" mass="47595">MNFITHSTSQMLSDIQIIQEKVYIIQPILDKEDYKTEHAEAMSLIESAGAVYAGTIYQAIREIVPATYIGSGKLAALRERLEGLSEITVLFNGDLSPSQTLNISAALNDVKVIDRTTLILDIFAKRAQSNEGKLQVELAQLKYIYPRLKGKGAALSKLGGGIGTRGPGETQLETDRRHIRMRIDYLEDKLRALATRRSLINDRREKDSVKTISLIGYTNTGKSTLLNALTNADVYAADQLFATLDLTTRRLQIDGSDFLLTDTVGFLQSLPHNLIEAFKSTLESALRCDLALIVCDAAGAYNRQLETTLQTLKEMHFEKPYLIVMNKSENIEDFTLYPRESIFISAKTGMGLDRLREKILEFFRARTSEVLLRIPYEKISLYGKMKKYVVEKDFSYRDDALYVKAVIENIYLDKFKDYFCG</sequence>
<dbReference type="GO" id="GO:0046872">
    <property type="term" value="F:metal ion binding"/>
    <property type="evidence" value="ECO:0007669"/>
    <property type="project" value="UniProtKB-KW"/>
</dbReference>
<evidence type="ECO:0000256" key="5">
    <source>
        <dbReference type="HAMAP-Rule" id="MF_00900"/>
    </source>
</evidence>
<keyword evidence="5" id="KW-0963">Cytoplasm</keyword>
<dbReference type="Gene3D" id="6.10.250.2860">
    <property type="match status" value="1"/>
</dbReference>
<evidence type="ECO:0000256" key="7">
    <source>
        <dbReference type="PIRSR" id="PIRSR006809-2"/>
    </source>
</evidence>
<dbReference type="InterPro" id="IPR016496">
    <property type="entry name" value="GTPase_HflX"/>
</dbReference>
<feature type="binding site" evidence="7">
    <location>
        <position position="243"/>
    </location>
    <ligand>
        <name>Mg(2+)</name>
        <dbReference type="ChEBI" id="CHEBI:18420"/>
    </ligand>
</feature>
<dbReference type="PANTHER" id="PTHR10229:SF0">
    <property type="entry name" value="GTP-BINDING PROTEIN 6-RELATED"/>
    <property type="match status" value="1"/>
</dbReference>
<name>A0A9D2IEN6_9FIRM</name>
<dbReference type="EMBL" id="DXCL01000026">
    <property type="protein sequence ID" value="HIZ03694.1"/>
    <property type="molecule type" value="Genomic_DNA"/>
</dbReference>
<reference evidence="9" key="1">
    <citation type="journal article" date="2021" name="PeerJ">
        <title>Extensive microbial diversity within the chicken gut microbiome revealed by metagenomics and culture.</title>
        <authorList>
            <person name="Gilroy R."/>
            <person name="Ravi A."/>
            <person name="Getino M."/>
            <person name="Pursley I."/>
            <person name="Horton D.L."/>
            <person name="Alikhan N.F."/>
            <person name="Baker D."/>
            <person name="Gharbi K."/>
            <person name="Hall N."/>
            <person name="Watson M."/>
            <person name="Adriaenssens E.M."/>
            <person name="Foster-Nyarko E."/>
            <person name="Jarju S."/>
            <person name="Secka A."/>
            <person name="Antonio M."/>
            <person name="Oren A."/>
            <person name="Chaudhuri R.R."/>
            <person name="La Ragione R."/>
            <person name="Hildebrand F."/>
            <person name="Pallen M.J."/>
        </authorList>
    </citation>
    <scope>NUCLEOTIDE SEQUENCE</scope>
    <source>
        <strain evidence="9">CHK187-5294</strain>
    </source>
</reference>
<accession>A0A9D2IEN6</accession>
<dbReference type="Pfam" id="PF13167">
    <property type="entry name" value="GTP-bdg_N"/>
    <property type="match status" value="1"/>
</dbReference>
<dbReference type="Pfam" id="PF16360">
    <property type="entry name" value="GTP-bdg_M"/>
    <property type="match status" value="1"/>
</dbReference>
<evidence type="ECO:0000256" key="4">
    <source>
        <dbReference type="ARBA" id="ARBA00023134"/>
    </source>
</evidence>
<reference evidence="9" key="2">
    <citation type="submission" date="2021-04" db="EMBL/GenBank/DDBJ databases">
        <authorList>
            <person name="Gilroy R."/>
        </authorList>
    </citation>
    <scope>NUCLEOTIDE SEQUENCE</scope>
    <source>
        <strain evidence="9">CHK187-5294</strain>
    </source>
</reference>
<dbReference type="SUPFAM" id="SSF52540">
    <property type="entry name" value="P-loop containing nucleoside triphosphate hydrolases"/>
    <property type="match status" value="1"/>
</dbReference>
<comment type="subunit">
    <text evidence="5">Monomer. Associates with the 50S ribosomal subunit.</text>
</comment>
<feature type="binding site" evidence="6">
    <location>
        <begin position="216"/>
        <end position="223"/>
    </location>
    <ligand>
        <name>GTP</name>
        <dbReference type="ChEBI" id="CHEBI:37565"/>
    </ligand>
</feature>
<feature type="binding site" evidence="6">
    <location>
        <begin position="262"/>
        <end position="265"/>
    </location>
    <ligand>
        <name>GTP</name>
        <dbReference type="ChEBI" id="CHEBI:37565"/>
    </ligand>
</feature>
<comment type="caution">
    <text evidence="9">The sequence shown here is derived from an EMBL/GenBank/DDBJ whole genome shotgun (WGS) entry which is preliminary data.</text>
</comment>
<dbReference type="InterPro" id="IPR006073">
    <property type="entry name" value="GTP-bd"/>
</dbReference>
<dbReference type="AlphaFoldDB" id="A0A9D2IEN6"/>
<dbReference type="HAMAP" id="MF_00900">
    <property type="entry name" value="GTPase_HflX"/>
    <property type="match status" value="1"/>
</dbReference>
<evidence type="ECO:0000256" key="1">
    <source>
        <dbReference type="ARBA" id="ARBA00022723"/>
    </source>
</evidence>
<dbReference type="GO" id="GO:0005737">
    <property type="term" value="C:cytoplasm"/>
    <property type="evidence" value="ECO:0007669"/>
    <property type="project" value="UniProtKB-SubCell"/>
</dbReference>
<feature type="binding site" evidence="6">
    <location>
        <begin position="345"/>
        <end position="347"/>
    </location>
    <ligand>
        <name>GTP</name>
        <dbReference type="ChEBI" id="CHEBI:37565"/>
    </ligand>
</feature>
<dbReference type="CDD" id="cd01878">
    <property type="entry name" value="HflX"/>
    <property type="match status" value="1"/>
</dbReference>
<feature type="binding site" evidence="7">
    <location>
        <position position="223"/>
    </location>
    <ligand>
        <name>Mg(2+)</name>
        <dbReference type="ChEBI" id="CHEBI:18420"/>
    </ligand>
</feature>
<comment type="function">
    <text evidence="5">GTPase that associates with the 50S ribosomal subunit and may have a role during protein synthesis or ribosome biogenesis.</text>
</comment>
<dbReference type="Gene3D" id="3.40.50.11060">
    <property type="entry name" value="GTPase HflX, N-terminal domain"/>
    <property type="match status" value="1"/>
</dbReference>
<keyword evidence="4 5" id="KW-0342">GTP-binding</keyword>
<dbReference type="Proteomes" id="UP000824132">
    <property type="component" value="Unassembled WGS sequence"/>
</dbReference>
<dbReference type="GO" id="GO:0003924">
    <property type="term" value="F:GTPase activity"/>
    <property type="evidence" value="ECO:0007669"/>
    <property type="project" value="UniProtKB-UniRule"/>
</dbReference>
<comment type="cofactor">
    <cofactor evidence="7">
        <name>Mg(2+)</name>
        <dbReference type="ChEBI" id="CHEBI:18420"/>
    </cofactor>
</comment>
<evidence type="ECO:0000313" key="10">
    <source>
        <dbReference type="Proteomes" id="UP000824132"/>
    </source>
</evidence>
<dbReference type="InterPro" id="IPR025121">
    <property type="entry name" value="GTPase_HflX_N"/>
</dbReference>
<dbReference type="InterPro" id="IPR032305">
    <property type="entry name" value="GTP-bd_M"/>
</dbReference>
<dbReference type="InterPro" id="IPR027417">
    <property type="entry name" value="P-loop_NTPase"/>
</dbReference>
<proteinExistence type="inferred from homology"/>
<dbReference type="InterPro" id="IPR042108">
    <property type="entry name" value="GTPase_HflX_N_sf"/>
</dbReference>
<comment type="similarity">
    <text evidence="5">Belongs to the TRAFAC class OBG-HflX-like GTPase superfamily. HflX GTPase family.</text>
</comment>
<keyword evidence="2 5" id="KW-0547">Nucleotide-binding</keyword>
<dbReference type="InterPro" id="IPR030394">
    <property type="entry name" value="G_HFLX_dom"/>
</dbReference>
<protein>
    <recommendedName>
        <fullName evidence="5">GTPase HflX</fullName>
    </recommendedName>
    <alternativeName>
        <fullName evidence="5">GTP-binding protein HflX</fullName>
    </alternativeName>
</protein>
<evidence type="ECO:0000256" key="2">
    <source>
        <dbReference type="ARBA" id="ARBA00022741"/>
    </source>
</evidence>
<dbReference type="PROSITE" id="PS51705">
    <property type="entry name" value="G_HFLX"/>
    <property type="match status" value="1"/>
</dbReference>
<comment type="subcellular location">
    <subcellularLocation>
        <location evidence="5">Cytoplasm</location>
    </subcellularLocation>
    <text evidence="5">May associate with membranes.</text>
</comment>
<dbReference type="NCBIfam" id="TIGR03156">
    <property type="entry name" value="GTP_HflX"/>
    <property type="match status" value="1"/>
</dbReference>
<dbReference type="Gene3D" id="3.40.50.300">
    <property type="entry name" value="P-loop containing nucleotide triphosphate hydrolases"/>
    <property type="match status" value="1"/>
</dbReference>